<dbReference type="Proteomes" id="UP000184608">
    <property type="component" value="Unassembled WGS sequence"/>
</dbReference>
<dbReference type="Pfam" id="PF06226">
    <property type="entry name" value="DUF1007"/>
    <property type="match status" value="1"/>
</dbReference>
<dbReference type="STRING" id="1216006.VA7868_00174"/>
<evidence type="ECO:0000256" key="1">
    <source>
        <dbReference type="SAM" id="SignalP"/>
    </source>
</evidence>
<keyword evidence="1" id="KW-0732">Signal</keyword>
<evidence type="ECO:0000313" key="2">
    <source>
        <dbReference type="EMBL" id="SHH66442.1"/>
    </source>
</evidence>
<dbReference type="PIRSF" id="PIRSF008159">
    <property type="entry name" value="UCP008159_ABC"/>
    <property type="match status" value="1"/>
</dbReference>
<dbReference type="EMBL" id="FQXZ01000004">
    <property type="protein sequence ID" value="SHH66442.1"/>
    <property type="molecule type" value="Genomic_DNA"/>
</dbReference>
<sequence>MFVMNRQNQIKLRIVCCLMLLSLPCRTFAHPHSWMDLQTYIKSSQTALTGFSMVWTFDPMTTAYLFDGEDMSDGHRKQTLQKLADSMIRNMLSTHYFTYFYDNKTPVRYQKVNTAKLTTHAGKATLSFELNLVKPYPFNGHTLQLRIFDPTYYVDMSWKSAKDVKLNPAAGEHCVTRLKAPHPTSAQVSYAMSIPADADPDDTLGQLFTQTLELTCHPEPNHS</sequence>
<proteinExistence type="predicted"/>
<evidence type="ECO:0000313" key="3">
    <source>
        <dbReference type="Proteomes" id="UP000184608"/>
    </source>
</evidence>
<evidence type="ECO:0008006" key="4">
    <source>
        <dbReference type="Google" id="ProtNLM"/>
    </source>
</evidence>
<reference evidence="2 3" key="1">
    <citation type="submission" date="2016-11" db="EMBL/GenBank/DDBJ databases">
        <authorList>
            <person name="Jaros S."/>
            <person name="Januszkiewicz K."/>
            <person name="Wedrychowicz H."/>
        </authorList>
    </citation>
    <scope>NUCLEOTIDE SEQUENCE [LARGE SCALE GENOMIC DNA]</scope>
    <source>
        <strain evidence="2 3">CECT 7868</strain>
    </source>
</reference>
<organism evidence="2 3">
    <name type="scientific">Vibrio aerogenes CECT 7868</name>
    <dbReference type="NCBI Taxonomy" id="1216006"/>
    <lineage>
        <taxon>Bacteria</taxon>
        <taxon>Pseudomonadati</taxon>
        <taxon>Pseudomonadota</taxon>
        <taxon>Gammaproteobacteria</taxon>
        <taxon>Vibrionales</taxon>
        <taxon>Vibrionaceae</taxon>
        <taxon>Vibrio</taxon>
    </lineage>
</organism>
<name>A0A1M5UTS8_9VIBR</name>
<dbReference type="InterPro" id="IPR010412">
    <property type="entry name" value="DUF1007"/>
</dbReference>
<keyword evidence="3" id="KW-1185">Reference proteome</keyword>
<feature type="signal peptide" evidence="1">
    <location>
        <begin position="1"/>
        <end position="29"/>
    </location>
</feature>
<feature type="chain" id="PRO_5012725659" description="DUF1007 family protein" evidence="1">
    <location>
        <begin position="30"/>
        <end position="223"/>
    </location>
</feature>
<accession>A0A1M5UTS8</accession>
<dbReference type="InterPro" id="IPR016537">
    <property type="entry name" value="UCP008159_ABC"/>
</dbReference>
<dbReference type="AlphaFoldDB" id="A0A1M5UTS8"/>
<gene>
    <name evidence="2" type="ORF">VA7868_00174</name>
</gene>
<protein>
    <recommendedName>
        <fullName evidence="4">DUF1007 family protein</fullName>
    </recommendedName>
</protein>